<name>A0AAD4CY94_ASPNN</name>
<evidence type="ECO:0000313" key="2">
    <source>
        <dbReference type="Proteomes" id="UP001194746"/>
    </source>
</evidence>
<dbReference type="AlphaFoldDB" id="A0AAD4CY94"/>
<dbReference type="InterPro" id="IPR036188">
    <property type="entry name" value="FAD/NAD-bd_sf"/>
</dbReference>
<keyword evidence="2" id="KW-1185">Reference proteome</keyword>
<dbReference type="Proteomes" id="UP001194746">
    <property type="component" value="Unassembled WGS sequence"/>
</dbReference>
<protein>
    <recommendedName>
        <fullName evidence="3">Amine oxidase domain-containing protein</fullName>
    </recommendedName>
</protein>
<dbReference type="EMBL" id="VCAU01000002">
    <property type="protein sequence ID" value="KAF9894945.1"/>
    <property type="molecule type" value="Genomic_DNA"/>
</dbReference>
<comment type="caution">
    <text evidence="1">The sequence shown here is derived from an EMBL/GenBank/DDBJ whole genome shotgun (WGS) entry which is preliminary data.</text>
</comment>
<gene>
    <name evidence="1" type="ORF">FE257_004567</name>
</gene>
<organism evidence="1 2">
    <name type="scientific">Aspergillus nanangensis</name>
    <dbReference type="NCBI Taxonomy" id="2582783"/>
    <lineage>
        <taxon>Eukaryota</taxon>
        <taxon>Fungi</taxon>
        <taxon>Dikarya</taxon>
        <taxon>Ascomycota</taxon>
        <taxon>Pezizomycotina</taxon>
        <taxon>Eurotiomycetes</taxon>
        <taxon>Eurotiomycetidae</taxon>
        <taxon>Eurotiales</taxon>
        <taxon>Aspergillaceae</taxon>
        <taxon>Aspergillus</taxon>
        <taxon>Aspergillus subgen. Circumdati</taxon>
    </lineage>
</organism>
<evidence type="ECO:0000313" key="1">
    <source>
        <dbReference type="EMBL" id="KAF9894945.1"/>
    </source>
</evidence>
<dbReference type="Gene3D" id="3.50.50.60">
    <property type="entry name" value="FAD/NAD(P)-binding domain"/>
    <property type="match status" value="2"/>
</dbReference>
<dbReference type="SUPFAM" id="SSF51905">
    <property type="entry name" value="FAD/NAD(P)-binding domain"/>
    <property type="match status" value="1"/>
</dbReference>
<accession>A0AAD4CY94</accession>
<reference evidence="1" key="1">
    <citation type="journal article" date="2019" name="Beilstein J. Org. Chem.">
        <title>Nanangenines: drimane sesquiterpenoids as the dominant metabolite cohort of a novel Australian fungus, Aspergillus nanangensis.</title>
        <authorList>
            <person name="Lacey H.J."/>
            <person name="Gilchrist C.L.M."/>
            <person name="Crombie A."/>
            <person name="Kalaitzis J.A."/>
            <person name="Vuong D."/>
            <person name="Rutledge P.J."/>
            <person name="Turner P."/>
            <person name="Pitt J.I."/>
            <person name="Lacey E."/>
            <person name="Chooi Y.H."/>
            <person name="Piggott A.M."/>
        </authorList>
    </citation>
    <scope>NUCLEOTIDE SEQUENCE</scope>
    <source>
        <strain evidence="1">MST-FP2251</strain>
    </source>
</reference>
<evidence type="ECO:0008006" key="3">
    <source>
        <dbReference type="Google" id="ProtNLM"/>
    </source>
</evidence>
<sequence length="300" mass="33631">MPAPEDLVAPFETIVARYNMTGIVDFIGPLLDDVAGWLGMPTMYALKLATEDWLTAEMIYPVGGNNYEIYDAVRRKLDRDDVLLGSEVVSATRSQDQDQDQVRLVVKTSCTTRHIRARNIIIAIPPSPRSLEGLALDKKELSLVEQFNYSALYTAAVRVKGLPVTIRNKRADTPYGQLELPALVSLNLRDSPDMAVAHYVSSAPMAEADVRKRIVDDILRLRMAGFNVSQPEILAFASHSPHEARVSSELIRGGFYARLNDLQGYRNTWWIGAAFQGHDSAQIWRLTRDLIEKHILKRLG</sequence>
<reference evidence="1" key="2">
    <citation type="submission" date="2020-02" db="EMBL/GenBank/DDBJ databases">
        <authorList>
            <person name="Gilchrist C.L.M."/>
            <person name="Chooi Y.-H."/>
        </authorList>
    </citation>
    <scope>NUCLEOTIDE SEQUENCE</scope>
    <source>
        <strain evidence="1">MST-FP2251</strain>
    </source>
</reference>
<proteinExistence type="predicted"/>